<evidence type="ECO:0008006" key="4">
    <source>
        <dbReference type="Google" id="ProtNLM"/>
    </source>
</evidence>
<sequence>MKKQLLSASLIAAALAMTTPALALEVTPYGAVRVGTWYTASTYYAYPGSATATSPARGTAQHDGDFSLDLQGDSLFGFRAKEGEFSGVAEIGAYNPKNRSAGLELRLLFGEWDFGGGKLRVGYAPSPYVFRSEQTFDSDGGFNGYGSLWDGRWAQIKVTANNGLYLALMKQGTGTAPPATGNDLIVVPGSTTAAVNGNNWNGTAFTNTATQYAATNTNYDTFMPKTILGYEGKSGVVSYGGGVAGNFFKVTSSTNDAVAYQDEIYSYLAFAHCKIDLAPVEIKLNAYSGQNIGNLMSNPGAANGSLYFRNNAGQTANAYTYGGWAQVGYLMNEKVKMFAGASYESNDTHLTSADERMAAFANVQFAVTKNLKIVPEFSFLNDMTNRLGQKEPRIYAAGAKWEMTF</sequence>
<feature type="signal peptide" evidence="1">
    <location>
        <begin position="1"/>
        <end position="23"/>
    </location>
</feature>
<keyword evidence="1" id="KW-0732">Signal</keyword>
<dbReference type="EMBL" id="BLXZ01000001">
    <property type="protein sequence ID" value="GFO66666.1"/>
    <property type="molecule type" value="Genomic_DNA"/>
</dbReference>
<evidence type="ECO:0000313" key="3">
    <source>
        <dbReference type="Proteomes" id="UP000587586"/>
    </source>
</evidence>
<dbReference type="AlphaFoldDB" id="A0A6V8N2F3"/>
<proteinExistence type="predicted"/>
<reference evidence="3" key="1">
    <citation type="submission" date="2020-06" db="EMBL/GenBank/DDBJ databases">
        <title>Draft genomic sequecing of Geomonas sp. Red745.</title>
        <authorList>
            <person name="Itoh H."/>
            <person name="Xu Z.X."/>
            <person name="Ushijima N."/>
            <person name="Masuda Y."/>
            <person name="Shiratori Y."/>
            <person name="Senoo K."/>
        </authorList>
    </citation>
    <scope>NUCLEOTIDE SEQUENCE [LARGE SCALE GENOMIC DNA]</scope>
    <source>
        <strain evidence="3">Red745</strain>
    </source>
</reference>
<evidence type="ECO:0000313" key="2">
    <source>
        <dbReference type="EMBL" id="GFO66666.1"/>
    </source>
</evidence>
<gene>
    <name evidence="2" type="ORF">GMLC_02450</name>
</gene>
<feature type="chain" id="PRO_5028428448" description="Porin" evidence="1">
    <location>
        <begin position="24"/>
        <end position="405"/>
    </location>
</feature>
<evidence type="ECO:0000256" key="1">
    <source>
        <dbReference type="SAM" id="SignalP"/>
    </source>
</evidence>
<dbReference type="Proteomes" id="UP000587586">
    <property type="component" value="Unassembled WGS sequence"/>
</dbReference>
<protein>
    <recommendedName>
        <fullName evidence="4">Porin</fullName>
    </recommendedName>
</protein>
<name>A0A6V8N2F3_9BACT</name>
<dbReference type="RefSeq" id="WP_183359203.1">
    <property type="nucleotide sequence ID" value="NZ_BLXZ01000001.1"/>
</dbReference>
<accession>A0A6V8N2F3</accession>
<keyword evidence="3" id="KW-1185">Reference proteome</keyword>
<organism evidence="2 3">
    <name type="scientific">Geomonas limicola</name>
    <dbReference type="NCBI Taxonomy" id="2740186"/>
    <lineage>
        <taxon>Bacteria</taxon>
        <taxon>Pseudomonadati</taxon>
        <taxon>Thermodesulfobacteriota</taxon>
        <taxon>Desulfuromonadia</taxon>
        <taxon>Geobacterales</taxon>
        <taxon>Geobacteraceae</taxon>
        <taxon>Geomonas</taxon>
    </lineage>
</organism>
<comment type="caution">
    <text evidence="2">The sequence shown here is derived from an EMBL/GenBank/DDBJ whole genome shotgun (WGS) entry which is preliminary data.</text>
</comment>